<protein>
    <submittedName>
        <fullName evidence="2">Uncharacterized protein</fullName>
    </submittedName>
</protein>
<reference evidence="2" key="1">
    <citation type="submission" date="2014-09" db="EMBL/GenBank/DDBJ databases">
        <authorList>
            <person name="Magalhaes I.L.F."/>
            <person name="Oliveira U."/>
            <person name="Santos F.R."/>
            <person name="Vidigal T.H.D.A."/>
            <person name="Brescovit A.D."/>
            <person name="Santos A.J."/>
        </authorList>
    </citation>
    <scope>NUCLEOTIDE SEQUENCE</scope>
    <source>
        <tissue evidence="2">Shoot tissue taken approximately 20 cm above the soil surface</tissue>
    </source>
</reference>
<sequence>MKFRSGSAQVGGLQIRQRGEQIHRR</sequence>
<name>A0A0A9G4G0_ARUDO</name>
<feature type="region of interest" description="Disordered" evidence="1">
    <location>
        <begin position="1"/>
        <end position="25"/>
    </location>
</feature>
<dbReference type="AlphaFoldDB" id="A0A0A9G4G0"/>
<proteinExistence type="predicted"/>
<reference evidence="2" key="2">
    <citation type="journal article" date="2015" name="Data Brief">
        <title>Shoot transcriptome of the giant reed, Arundo donax.</title>
        <authorList>
            <person name="Barrero R.A."/>
            <person name="Guerrero F.D."/>
            <person name="Moolhuijzen P."/>
            <person name="Goolsby J.A."/>
            <person name="Tidwell J."/>
            <person name="Bellgard S.E."/>
            <person name="Bellgard M.I."/>
        </authorList>
    </citation>
    <scope>NUCLEOTIDE SEQUENCE</scope>
    <source>
        <tissue evidence="2">Shoot tissue taken approximately 20 cm above the soil surface</tissue>
    </source>
</reference>
<evidence type="ECO:0000256" key="1">
    <source>
        <dbReference type="SAM" id="MobiDB-lite"/>
    </source>
</evidence>
<accession>A0A0A9G4G0</accession>
<organism evidence="2">
    <name type="scientific">Arundo donax</name>
    <name type="common">Giant reed</name>
    <name type="synonym">Donax arundinaceus</name>
    <dbReference type="NCBI Taxonomy" id="35708"/>
    <lineage>
        <taxon>Eukaryota</taxon>
        <taxon>Viridiplantae</taxon>
        <taxon>Streptophyta</taxon>
        <taxon>Embryophyta</taxon>
        <taxon>Tracheophyta</taxon>
        <taxon>Spermatophyta</taxon>
        <taxon>Magnoliopsida</taxon>
        <taxon>Liliopsida</taxon>
        <taxon>Poales</taxon>
        <taxon>Poaceae</taxon>
        <taxon>PACMAD clade</taxon>
        <taxon>Arundinoideae</taxon>
        <taxon>Arundineae</taxon>
        <taxon>Arundo</taxon>
    </lineage>
</organism>
<dbReference type="EMBL" id="GBRH01179537">
    <property type="protein sequence ID" value="JAE18359.1"/>
    <property type="molecule type" value="Transcribed_RNA"/>
</dbReference>
<evidence type="ECO:0000313" key="2">
    <source>
        <dbReference type="EMBL" id="JAE18359.1"/>
    </source>
</evidence>